<dbReference type="PANTHER" id="PTHR43226">
    <property type="entry name" value="XAA-PRO AMINOPEPTIDASE 3"/>
    <property type="match status" value="1"/>
</dbReference>
<evidence type="ECO:0000256" key="7">
    <source>
        <dbReference type="ARBA" id="ARBA00022670"/>
    </source>
</evidence>
<dbReference type="Pfam" id="PF05195">
    <property type="entry name" value="AMP_N"/>
    <property type="match status" value="1"/>
</dbReference>
<dbReference type="SUPFAM" id="SSF53092">
    <property type="entry name" value="Creatinase/prolidase N-terminal domain"/>
    <property type="match status" value="1"/>
</dbReference>
<evidence type="ECO:0000256" key="11">
    <source>
        <dbReference type="ARBA" id="ARBA00023211"/>
    </source>
</evidence>
<evidence type="ECO:0000256" key="1">
    <source>
        <dbReference type="ARBA" id="ARBA00001424"/>
    </source>
</evidence>
<keyword evidence="6" id="KW-0031">Aminopeptidase</keyword>
<dbReference type="CDD" id="cd01087">
    <property type="entry name" value="Prolidase"/>
    <property type="match status" value="1"/>
</dbReference>
<evidence type="ECO:0000256" key="9">
    <source>
        <dbReference type="ARBA" id="ARBA00022801"/>
    </source>
</evidence>
<comment type="cofactor">
    <cofactor evidence="2">
        <name>Mn(2+)</name>
        <dbReference type="ChEBI" id="CHEBI:29035"/>
    </cofactor>
</comment>
<comment type="catalytic activity">
    <reaction evidence="1">
        <text>Release of any N-terminal amino acid, including proline, that is linked to proline, even from a dipeptide or tripeptide.</text>
        <dbReference type="EC" id="3.4.11.9"/>
    </reaction>
</comment>
<evidence type="ECO:0000259" key="15">
    <source>
        <dbReference type="SMART" id="SM01011"/>
    </source>
</evidence>
<evidence type="ECO:0000256" key="8">
    <source>
        <dbReference type="ARBA" id="ARBA00022723"/>
    </source>
</evidence>
<evidence type="ECO:0000256" key="3">
    <source>
        <dbReference type="ARBA" id="ARBA00002443"/>
    </source>
</evidence>
<reference evidence="16 17" key="1">
    <citation type="journal article" date="2024" name="Commun. Biol.">
        <title>Comparative genomic analysis of thermophilic fungi reveals convergent evolutionary adaptations and gene losses.</title>
        <authorList>
            <person name="Steindorff A.S."/>
            <person name="Aguilar-Pontes M.V."/>
            <person name="Robinson A.J."/>
            <person name="Andreopoulos B."/>
            <person name="LaButti K."/>
            <person name="Kuo A."/>
            <person name="Mondo S."/>
            <person name="Riley R."/>
            <person name="Otillar R."/>
            <person name="Haridas S."/>
            <person name="Lipzen A."/>
            <person name="Grimwood J."/>
            <person name="Schmutz J."/>
            <person name="Clum A."/>
            <person name="Reid I.D."/>
            <person name="Moisan M.C."/>
            <person name="Butler G."/>
            <person name="Nguyen T.T.M."/>
            <person name="Dewar K."/>
            <person name="Conant G."/>
            <person name="Drula E."/>
            <person name="Henrissat B."/>
            <person name="Hansel C."/>
            <person name="Singer S."/>
            <person name="Hutchinson M.I."/>
            <person name="de Vries R.P."/>
            <person name="Natvig D.O."/>
            <person name="Powell A.J."/>
            <person name="Tsang A."/>
            <person name="Grigoriev I.V."/>
        </authorList>
    </citation>
    <scope>NUCLEOTIDE SEQUENCE [LARGE SCALE GENOMIC DNA]</scope>
    <source>
        <strain evidence="16 17">ATCC 24622</strain>
    </source>
</reference>
<dbReference type="PROSITE" id="PS00491">
    <property type="entry name" value="PROLINE_PEPTIDASE"/>
    <property type="match status" value="1"/>
</dbReference>
<keyword evidence="8 14" id="KW-0479">Metal-binding</keyword>
<comment type="similarity">
    <text evidence="4 14">Belongs to the peptidase M24B family.</text>
</comment>
<dbReference type="Gene3D" id="3.90.230.10">
    <property type="entry name" value="Creatinase/methionine aminopeptidase superfamily"/>
    <property type="match status" value="1"/>
</dbReference>
<dbReference type="Proteomes" id="UP001586593">
    <property type="component" value="Unassembled WGS sequence"/>
</dbReference>
<dbReference type="InterPro" id="IPR036005">
    <property type="entry name" value="Creatinase/aminopeptidase-like"/>
</dbReference>
<evidence type="ECO:0000256" key="4">
    <source>
        <dbReference type="ARBA" id="ARBA00008766"/>
    </source>
</evidence>
<keyword evidence="17" id="KW-1185">Reference proteome</keyword>
<dbReference type="Gene3D" id="3.40.350.10">
    <property type="entry name" value="Creatinase/prolidase N-terminal domain"/>
    <property type="match status" value="1"/>
</dbReference>
<dbReference type="InterPro" id="IPR000994">
    <property type="entry name" value="Pept_M24"/>
</dbReference>
<comment type="function">
    <text evidence="3">Catalyzes the removal of a penultimate prolyl residue from the N-termini of peptides.</text>
</comment>
<organism evidence="16 17">
    <name type="scientific">Phialemonium thermophilum</name>
    <dbReference type="NCBI Taxonomy" id="223376"/>
    <lineage>
        <taxon>Eukaryota</taxon>
        <taxon>Fungi</taxon>
        <taxon>Dikarya</taxon>
        <taxon>Ascomycota</taxon>
        <taxon>Pezizomycotina</taxon>
        <taxon>Sordariomycetes</taxon>
        <taxon>Sordariomycetidae</taxon>
        <taxon>Cephalothecales</taxon>
        <taxon>Cephalothecaceae</taxon>
        <taxon>Phialemonium</taxon>
    </lineage>
</organism>
<dbReference type="EC" id="3.4.11.9" evidence="5"/>
<dbReference type="InterPro" id="IPR001131">
    <property type="entry name" value="Peptidase_M24B_aminopep-P_CS"/>
</dbReference>
<keyword evidence="7" id="KW-0645">Protease</keyword>
<dbReference type="InterPro" id="IPR007865">
    <property type="entry name" value="Aminopep_P_N"/>
</dbReference>
<name>A0ABR3XIH2_9PEZI</name>
<evidence type="ECO:0000256" key="13">
    <source>
        <dbReference type="ARBA" id="ARBA00032413"/>
    </source>
</evidence>
<evidence type="ECO:0000256" key="6">
    <source>
        <dbReference type="ARBA" id="ARBA00022438"/>
    </source>
</evidence>
<protein>
    <recommendedName>
        <fullName evidence="5">Xaa-Pro aminopeptidase</fullName>
        <ecNumber evidence="5">3.4.11.9</ecNumber>
    </recommendedName>
    <alternativeName>
        <fullName evidence="12">Aminoacylproline aminopeptidase</fullName>
    </alternativeName>
    <alternativeName>
        <fullName evidence="13">Prolidase</fullName>
    </alternativeName>
</protein>
<keyword evidence="11" id="KW-0464">Manganese</keyword>
<comment type="caution">
    <text evidence="16">The sequence shown here is derived from an EMBL/GenBank/DDBJ whole genome shotgun (WGS) entry which is preliminary data.</text>
</comment>
<proteinExistence type="inferred from homology"/>
<dbReference type="Pfam" id="PF00557">
    <property type="entry name" value="Peptidase_M24"/>
    <property type="match status" value="1"/>
</dbReference>
<gene>
    <name evidence="16" type="ORF">VTK73DRAFT_9814</name>
</gene>
<evidence type="ECO:0000256" key="12">
    <source>
        <dbReference type="ARBA" id="ARBA00030849"/>
    </source>
</evidence>
<evidence type="ECO:0000313" key="16">
    <source>
        <dbReference type="EMBL" id="KAL1875753.1"/>
    </source>
</evidence>
<dbReference type="InterPro" id="IPR052433">
    <property type="entry name" value="X-Pro_dipept-like"/>
</dbReference>
<dbReference type="SMART" id="SM01011">
    <property type="entry name" value="AMP_N"/>
    <property type="match status" value="1"/>
</dbReference>
<accession>A0ABR3XIH2</accession>
<dbReference type="PANTHER" id="PTHR43226:SF3">
    <property type="entry name" value="XAA-PRO AMINOPEPTIDASE AN0832-RELATED"/>
    <property type="match status" value="1"/>
</dbReference>
<evidence type="ECO:0000256" key="14">
    <source>
        <dbReference type="RuleBase" id="RU000590"/>
    </source>
</evidence>
<evidence type="ECO:0000256" key="5">
    <source>
        <dbReference type="ARBA" id="ARBA00012574"/>
    </source>
</evidence>
<dbReference type="InterPro" id="IPR029149">
    <property type="entry name" value="Creatin/AminoP/Spt16_N"/>
</dbReference>
<keyword evidence="9" id="KW-0378">Hydrolase</keyword>
<keyword evidence="10" id="KW-0482">Metalloprotease</keyword>
<dbReference type="SUPFAM" id="SSF55920">
    <property type="entry name" value="Creatinase/aminopeptidase"/>
    <property type="match status" value="1"/>
</dbReference>
<dbReference type="EMBL" id="JAZHXJ010000086">
    <property type="protein sequence ID" value="KAL1875753.1"/>
    <property type="molecule type" value="Genomic_DNA"/>
</dbReference>
<evidence type="ECO:0000313" key="17">
    <source>
        <dbReference type="Proteomes" id="UP001586593"/>
    </source>
</evidence>
<feature type="domain" description="Aminopeptidase P N-terminal" evidence="15">
    <location>
        <begin position="55"/>
        <end position="178"/>
    </location>
</feature>
<sequence>MDTVDHNLVYVDEFDALAIDLNVIPPQTTDSFGDLGGLLSDHLALGQWEPIGGKYPAKEHARKVAAELGADHGVIYLVGQTSQLYEDSDMAPEFRQRRYFFYLSGIDFANCIVTYEIAQDRLILWIPYTDPRQTLWYGTTPGIDDCKAVSEVDQVFWVSELDKYLQGYFTTYPNTTLFALHAGQVPRLPPGSAPVEIDAIRLHSAMDAARVVKTDYEVALIRRANAVSSEAHRAVLQRLPRLTNEREIEALFRAVCTARGARRQAYPVIAGSGPNAGTLHYEDNDQPLAGRQVVVVDAGCEWRCYASDVTRTYPLGGYGSAASAVYAVVECMQEACISRVAPGRPFRELHALACAVAVRGLLRLGILRGGSVREILDAGTVAAFFPHSLGHHVGLEVHDVTGRQRLLGLPAGHQSIAEQGRGVPCLGKREILSDRTQAFLCRRTAASSEQGSDGSQGLEKNMIVTIEPGIYFCRPYIEAYFLEKAIHAKYIDKVVLEKYYDVGGVRIEDDILVTEDGYENLTTAPKGQEAIRSIWRGY</sequence>
<evidence type="ECO:0000256" key="2">
    <source>
        <dbReference type="ARBA" id="ARBA00001936"/>
    </source>
</evidence>
<evidence type="ECO:0000256" key="10">
    <source>
        <dbReference type="ARBA" id="ARBA00023049"/>
    </source>
</evidence>